<gene>
    <name evidence="2" type="ORF">G2W53_030948</name>
</gene>
<name>A0A834WH90_9FABA</name>
<dbReference type="AlphaFoldDB" id="A0A834WH90"/>
<proteinExistence type="predicted"/>
<accession>A0A834WH90</accession>
<evidence type="ECO:0000313" key="3">
    <source>
        <dbReference type="Proteomes" id="UP000634136"/>
    </source>
</evidence>
<evidence type="ECO:0000256" key="1">
    <source>
        <dbReference type="SAM" id="MobiDB-lite"/>
    </source>
</evidence>
<dbReference type="Proteomes" id="UP000634136">
    <property type="component" value="Unassembled WGS sequence"/>
</dbReference>
<evidence type="ECO:0000313" key="2">
    <source>
        <dbReference type="EMBL" id="KAF7816979.1"/>
    </source>
</evidence>
<sequence>MQPNTSHLESGDSLHERLARGGKMTSISAGNLHQLHVRRGELGLDERDSEFL</sequence>
<comment type="caution">
    <text evidence="2">The sequence shown here is derived from an EMBL/GenBank/DDBJ whole genome shotgun (WGS) entry which is preliminary data.</text>
</comment>
<keyword evidence="3" id="KW-1185">Reference proteome</keyword>
<dbReference type="EMBL" id="JAAIUW010000009">
    <property type="protein sequence ID" value="KAF7816979.1"/>
    <property type="molecule type" value="Genomic_DNA"/>
</dbReference>
<feature type="compositionally biased region" description="Basic and acidic residues" evidence="1">
    <location>
        <begin position="9"/>
        <end position="19"/>
    </location>
</feature>
<feature type="region of interest" description="Disordered" evidence="1">
    <location>
        <begin position="1"/>
        <end position="33"/>
    </location>
</feature>
<organism evidence="2 3">
    <name type="scientific">Senna tora</name>
    <dbReference type="NCBI Taxonomy" id="362788"/>
    <lineage>
        <taxon>Eukaryota</taxon>
        <taxon>Viridiplantae</taxon>
        <taxon>Streptophyta</taxon>
        <taxon>Embryophyta</taxon>
        <taxon>Tracheophyta</taxon>
        <taxon>Spermatophyta</taxon>
        <taxon>Magnoliopsida</taxon>
        <taxon>eudicotyledons</taxon>
        <taxon>Gunneridae</taxon>
        <taxon>Pentapetalae</taxon>
        <taxon>rosids</taxon>
        <taxon>fabids</taxon>
        <taxon>Fabales</taxon>
        <taxon>Fabaceae</taxon>
        <taxon>Caesalpinioideae</taxon>
        <taxon>Cassia clade</taxon>
        <taxon>Senna</taxon>
    </lineage>
</organism>
<reference evidence="2" key="1">
    <citation type="submission" date="2020-09" db="EMBL/GenBank/DDBJ databases">
        <title>Genome-Enabled Discovery of Anthraquinone Biosynthesis in Senna tora.</title>
        <authorList>
            <person name="Kang S.-H."/>
            <person name="Pandey R.P."/>
            <person name="Lee C.-M."/>
            <person name="Sim J.-S."/>
            <person name="Jeong J.-T."/>
            <person name="Choi B.-S."/>
            <person name="Jung M."/>
            <person name="Ginzburg D."/>
            <person name="Zhao K."/>
            <person name="Won S.Y."/>
            <person name="Oh T.-J."/>
            <person name="Yu Y."/>
            <person name="Kim N.-H."/>
            <person name="Lee O.R."/>
            <person name="Lee T.-H."/>
            <person name="Bashyal P."/>
            <person name="Kim T.-S."/>
            <person name="Lee W.-H."/>
            <person name="Kawkins C."/>
            <person name="Kim C.-K."/>
            <person name="Kim J.S."/>
            <person name="Ahn B.O."/>
            <person name="Rhee S.Y."/>
            <person name="Sohng J.K."/>
        </authorList>
    </citation>
    <scope>NUCLEOTIDE SEQUENCE</scope>
    <source>
        <tissue evidence="2">Leaf</tissue>
    </source>
</reference>
<protein>
    <submittedName>
        <fullName evidence="2">Uncharacterized protein</fullName>
    </submittedName>
</protein>